<accession>A0AAV3U399</accession>
<protein>
    <recommendedName>
        <fullName evidence="4">Glycerophosphoryl diester phosphodiesterase membrane domain-containing protein</fullName>
    </recommendedName>
</protein>
<keyword evidence="1" id="KW-0472">Membrane</keyword>
<sequence>MGDIYQAPSAELEQEYTAPEGQWSTLEKGIRGEYHLKAGEVLSEAWALTKGAKLKIHLGLLIYFLVYILISFVAQFATVAVGLAATPGLGADGTPPDMAALGAIMAGAIVVTLIVVVLTSPLVAGLQMMGVRRAAGAEFPPTTVLQYFGRILPLAVVSLVLVIVIYIGFILLIIPGLFLAIATSMTIPLIAEKQLGAWRAVLSSIKAVTKKWFTVFGIFFLLGLINIAVVIPIFIGTFSGSMALLGFGVLFCLVAYFWTIPFSIIAFGTTYRNIFGYENKQ</sequence>
<keyword evidence="1" id="KW-1133">Transmembrane helix</keyword>
<evidence type="ECO:0000313" key="3">
    <source>
        <dbReference type="Proteomes" id="UP001409585"/>
    </source>
</evidence>
<feature type="transmembrane region" description="Helical" evidence="1">
    <location>
        <begin position="212"/>
        <end position="235"/>
    </location>
</feature>
<dbReference type="RefSeq" id="WP_345422590.1">
    <property type="nucleotide sequence ID" value="NZ_AP031496.1"/>
</dbReference>
<evidence type="ECO:0008006" key="4">
    <source>
        <dbReference type="Google" id="ProtNLM"/>
    </source>
</evidence>
<organism evidence="2 3">
    <name type="scientific">Halioxenophilus aromaticivorans</name>
    <dbReference type="NCBI Taxonomy" id="1306992"/>
    <lineage>
        <taxon>Bacteria</taxon>
        <taxon>Pseudomonadati</taxon>
        <taxon>Pseudomonadota</taxon>
        <taxon>Gammaproteobacteria</taxon>
        <taxon>Alteromonadales</taxon>
        <taxon>Alteromonadaceae</taxon>
        <taxon>Halioxenophilus</taxon>
    </lineage>
</organism>
<feature type="transmembrane region" description="Helical" evidence="1">
    <location>
        <begin position="173"/>
        <end position="191"/>
    </location>
</feature>
<gene>
    <name evidence="2" type="ORF">GCM10025791_25360</name>
</gene>
<dbReference type="AlphaFoldDB" id="A0AAV3U399"/>
<feature type="transmembrane region" description="Helical" evidence="1">
    <location>
        <begin position="241"/>
        <end position="267"/>
    </location>
</feature>
<name>A0AAV3U399_9ALTE</name>
<evidence type="ECO:0000313" key="2">
    <source>
        <dbReference type="EMBL" id="GAA4945137.1"/>
    </source>
</evidence>
<keyword evidence="3" id="KW-1185">Reference proteome</keyword>
<feature type="transmembrane region" description="Helical" evidence="1">
    <location>
        <begin position="98"/>
        <end position="126"/>
    </location>
</feature>
<dbReference type="Proteomes" id="UP001409585">
    <property type="component" value="Unassembled WGS sequence"/>
</dbReference>
<evidence type="ECO:0000256" key="1">
    <source>
        <dbReference type="SAM" id="Phobius"/>
    </source>
</evidence>
<dbReference type="InterPro" id="IPR010380">
    <property type="entry name" value="DUF975"/>
</dbReference>
<dbReference type="PANTHER" id="PTHR40076">
    <property type="entry name" value="MEMBRANE PROTEIN-RELATED"/>
    <property type="match status" value="1"/>
</dbReference>
<dbReference type="EMBL" id="BAABLX010000024">
    <property type="protein sequence ID" value="GAA4945137.1"/>
    <property type="molecule type" value="Genomic_DNA"/>
</dbReference>
<reference evidence="3" key="1">
    <citation type="journal article" date="2019" name="Int. J. Syst. Evol. Microbiol.">
        <title>The Global Catalogue of Microorganisms (GCM) 10K type strain sequencing project: providing services to taxonomists for standard genome sequencing and annotation.</title>
        <authorList>
            <consortium name="The Broad Institute Genomics Platform"/>
            <consortium name="The Broad Institute Genome Sequencing Center for Infectious Disease"/>
            <person name="Wu L."/>
            <person name="Ma J."/>
        </authorList>
    </citation>
    <scope>NUCLEOTIDE SEQUENCE [LARGE SCALE GENOMIC DNA]</scope>
    <source>
        <strain evidence="3">JCM 19134</strain>
    </source>
</reference>
<proteinExistence type="predicted"/>
<dbReference type="PANTHER" id="PTHR40076:SF1">
    <property type="entry name" value="MEMBRANE PROTEIN"/>
    <property type="match status" value="1"/>
</dbReference>
<comment type="caution">
    <text evidence="2">The sequence shown here is derived from an EMBL/GenBank/DDBJ whole genome shotgun (WGS) entry which is preliminary data.</text>
</comment>
<keyword evidence="1" id="KW-0812">Transmembrane</keyword>
<feature type="transmembrane region" description="Helical" evidence="1">
    <location>
        <begin position="60"/>
        <end position="86"/>
    </location>
</feature>
<feature type="transmembrane region" description="Helical" evidence="1">
    <location>
        <begin position="147"/>
        <end position="167"/>
    </location>
</feature>